<gene>
    <name evidence="1" type="ORF">V2J94_38155</name>
</gene>
<keyword evidence="2" id="KW-1185">Reference proteome</keyword>
<dbReference type="EMBL" id="JAZBJO010000037">
    <property type="protein sequence ID" value="MEE4597636.1"/>
    <property type="molecule type" value="Genomic_DNA"/>
</dbReference>
<organism evidence="1 2">
    <name type="scientific">Streptomyces asiaticus subsp. ignotus</name>
    <dbReference type="NCBI Taxonomy" id="3098222"/>
    <lineage>
        <taxon>Bacteria</taxon>
        <taxon>Bacillati</taxon>
        <taxon>Actinomycetota</taxon>
        <taxon>Actinomycetes</taxon>
        <taxon>Kitasatosporales</taxon>
        <taxon>Streptomycetaceae</taxon>
        <taxon>Streptomyces</taxon>
        <taxon>Streptomyces violaceusniger group</taxon>
    </lineage>
</organism>
<accession>A0ABU7Q8E3</accession>
<evidence type="ECO:0000313" key="2">
    <source>
        <dbReference type="Proteomes" id="UP001354709"/>
    </source>
</evidence>
<protein>
    <recommendedName>
        <fullName evidence="3">Immunity protein 35 domain-containing protein</fullName>
    </recommendedName>
</protein>
<dbReference type="RefSeq" id="WP_330814404.1">
    <property type="nucleotide sequence ID" value="NZ_JAZBJO010000037.1"/>
</dbReference>
<sequence length="103" mass="10631">MAMQGPSAHEVAQRIIASLGWLERARVRAGALPHQARIVNEAEGVWIGINGGATVTVFSGLVEAGRYRDPAPGSESGEVSPDDGDALVAAARAVLDRAAKSAQ</sequence>
<name>A0ABU7Q8E3_9ACTN</name>
<proteinExistence type="predicted"/>
<evidence type="ECO:0008006" key="3">
    <source>
        <dbReference type="Google" id="ProtNLM"/>
    </source>
</evidence>
<reference evidence="1 2" key="1">
    <citation type="submission" date="2023-11" db="EMBL/GenBank/DDBJ databases">
        <title>30 novel species of actinomycetes from the DSMZ collection.</title>
        <authorList>
            <person name="Nouioui I."/>
        </authorList>
    </citation>
    <scope>NUCLEOTIDE SEQUENCE [LARGE SCALE GENOMIC DNA]</scope>
    <source>
        <strain evidence="1 2">DSM 41524</strain>
    </source>
</reference>
<evidence type="ECO:0000313" key="1">
    <source>
        <dbReference type="EMBL" id="MEE4597636.1"/>
    </source>
</evidence>
<comment type="caution">
    <text evidence="1">The sequence shown here is derived from an EMBL/GenBank/DDBJ whole genome shotgun (WGS) entry which is preliminary data.</text>
</comment>
<dbReference type="Proteomes" id="UP001354709">
    <property type="component" value="Unassembled WGS sequence"/>
</dbReference>